<keyword evidence="1" id="KW-0732">Signal</keyword>
<evidence type="ECO:0000313" key="3">
    <source>
        <dbReference type="Proteomes" id="UP000516349"/>
    </source>
</evidence>
<dbReference type="RefSeq" id="WP_203413832.1">
    <property type="nucleotide sequence ID" value="NZ_CP060244.1"/>
</dbReference>
<dbReference type="AlphaFoldDB" id="A0A7H1NNI1"/>
<organism evidence="2 3">
    <name type="scientific">Entomobacter blattae</name>
    <dbReference type="NCBI Taxonomy" id="2762277"/>
    <lineage>
        <taxon>Bacteria</taxon>
        <taxon>Pseudomonadati</taxon>
        <taxon>Pseudomonadota</taxon>
        <taxon>Alphaproteobacteria</taxon>
        <taxon>Acetobacterales</taxon>
        <taxon>Acetobacteraceae</taxon>
        <taxon>Entomobacter</taxon>
    </lineage>
</organism>
<name>A0A7H1NNI1_9PROT</name>
<dbReference type="Proteomes" id="UP000516349">
    <property type="component" value="Chromosome"/>
</dbReference>
<reference evidence="2 3" key="1">
    <citation type="submission" date="2020-08" db="EMBL/GenBank/DDBJ databases">
        <title>Complete genome sequence of Entomobacter blattae G55GP.</title>
        <authorList>
            <person name="Poehlein A."/>
            <person name="Guzman J."/>
            <person name="Daniel R."/>
            <person name="Vilcinskas A."/>
        </authorList>
    </citation>
    <scope>NUCLEOTIDE SEQUENCE [LARGE SCALE GENOMIC DNA]</scope>
    <source>
        <strain evidence="2 3">G55GP</strain>
    </source>
</reference>
<proteinExistence type="predicted"/>
<evidence type="ECO:0000313" key="2">
    <source>
        <dbReference type="EMBL" id="QNT77341.1"/>
    </source>
</evidence>
<evidence type="ECO:0000256" key="1">
    <source>
        <dbReference type="SAM" id="SignalP"/>
    </source>
</evidence>
<sequence length="202" mass="22550">MKRFSQISLALLAGVALLAEQAFQPLVAWAEEKERQAPYVTPQRDVDVTYSLLSPFPKEPPALQRMRWSVSTLRQRVDPAKTETYMVTNYRNNTLTVVDPVRKIITITPAPGGKIALPGEKPSTGEYRAQGKATLVGLSCTDWHVTDTEGRPSDVCYTDDGIMLRVVQDGLVMVRATKIDFTSQPDSVFEAPSDYRKIQPQH</sequence>
<protein>
    <recommendedName>
        <fullName evidence="4">DUF4412 domain-containing protein</fullName>
    </recommendedName>
</protein>
<gene>
    <name evidence="2" type="ORF">JGUZn3_00740</name>
</gene>
<accession>A0A7H1NNI1</accession>
<dbReference type="KEGG" id="ebla:JGUZn3_00740"/>
<keyword evidence="3" id="KW-1185">Reference proteome</keyword>
<feature type="chain" id="PRO_5029007953" description="DUF4412 domain-containing protein" evidence="1">
    <location>
        <begin position="31"/>
        <end position="202"/>
    </location>
</feature>
<dbReference type="EMBL" id="CP060244">
    <property type="protein sequence ID" value="QNT77341.1"/>
    <property type="molecule type" value="Genomic_DNA"/>
</dbReference>
<feature type="signal peptide" evidence="1">
    <location>
        <begin position="1"/>
        <end position="30"/>
    </location>
</feature>
<evidence type="ECO:0008006" key="4">
    <source>
        <dbReference type="Google" id="ProtNLM"/>
    </source>
</evidence>